<comment type="caution">
    <text evidence="4">The sequence shown here is derived from an EMBL/GenBank/DDBJ whole genome shotgun (WGS) entry which is preliminary data.</text>
</comment>
<keyword evidence="5" id="KW-1185">Reference proteome</keyword>
<dbReference type="PROSITE" id="PS50977">
    <property type="entry name" value="HTH_TETR_2"/>
    <property type="match status" value="1"/>
</dbReference>
<dbReference type="InterPro" id="IPR009057">
    <property type="entry name" value="Homeodomain-like_sf"/>
</dbReference>
<organism evidence="4 5">
    <name type="scientific">Sinobacterium norvegicum</name>
    <dbReference type="NCBI Taxonomy" id="1641715"/>
    <lineage>
        <taxon>Bacteria</taxon>
        <taxon>Pseudomonadati</taxon>
        <taxon>Pseudomonadota</taxon>
        <taxon>Gammaproteobacteria</taxon>
        <taxon>Cellvibrionales</taxon>
        <taxon>Spongiibacteraceae</taxon>
        <taxon>Sinobacterium</taxon>
    </lineage>
</organism>
<keyword evidence="1 2" id="KW-0238">DNA-binding</keyword>
<evidence type="ECO:0000313" key="4">
    <source>
        <dbReference type="EMBL" id="CAH0990097.1"/>
    </source>
</evidence>
<name>A0ABM9AA30_9GAMM</name>
<dbReference type="SUPFAM" id="SSF46689">
    <property type="entry name" value="Homeodomain-like"/>
    <property type="match status" value="1"/>
</dbReference>
<dbReference type="RefSeq" id="WP_237442790.1">
    <property type="nucleotide sequence ID" value="NZ_CAKLPX010000001.1"/>
</dbReference>
<evidence type="ECO:0000313" key="5">
    <source>
        <dbReference type="Proteomes" id="UP000838100"/>
    </source>
</evidence>
<reference evidence="4" key="1">
    <citation type="submission" date="2021-12" db="EMBL/GenBank/DDBJ databases">
        <authorList>
            <person name="Rodrigo-Torres L."/>
            <person name="Arahal R. D."/>
            <person name="Lucena T."/>
        </authorList>
    </citation>
    <scope>NUCLEOTIDE SEQUENCE</scope>
    <source>
        <strain evidence="4">CECT 8267</strain>
    </source>
</reference>
<proteinExistence type="predicted"/>
<accession>A0ABM9AA30</accession>
<evidence type="ECO:0000256" key="2">
    <source>
        <dbReference type="PROSITE-ProRule" id="PRU00335"/>
    </source>
</evidence>
<dbReference type="Gene3D" id="1.10.357.10">
    <property type="entry name" value="Tetracycline Repressor, domain 2"/>
    <property type="match status" value="1"/>
</dbReference>
<sequence length="217" mass="24142">MLDNHYVSSSSRTSYSSLVSQALQQSSHRQRLSPTKMRRRQALLNAAFELANTGTLHELNIQAIVKRAKTTRTTAYNYFENSDALISELLLQWFSQCLEEAAKQLDSLSHFGGLENNNSQNIAILLAKMYQHPKMIALLLHGLSSCSQYRATQQYHQALTIFLTVNQQPEQAKLLFHGALVALASGADFATTISTLDQNSLSTHTPKDIANATIPIH</sequence>
<dbReference type="EMBL" id="CAKLPX010000001">
    <property type="protein sequence ID" value="CAH0990097.1"/>
    <property type="molecule type" value="Genomic_DNA"/>
</dbReference>
<feature type="domain" description="HTH tetR-type" evidence="3">
    <location>
        <begin position="37"/>
        <end position="97"/>
    </location>
</feature>
<feature type="DNA-binding region" description="H-T-H motif" evidence="2">
    <location>
        <begin position="60"/>
        <end position="79"/>
    </location>
</feature>
<protein>
    <recommendedName>
        <fullName evidence="3">HTH tetR-type domain-containing protein</fullName>
    </recommendedName>
</protein>
<dbReference type="Pfam" id="PF00440">
    <property type="entry name" value="TetR_N"/>
    <property type="match status" value="1"/>
</dbReference>
<dbReference type="InterPro" id="IPR001647">
    <property type="entry name" value="HTH_TetR"/>
</dbReference>
<evidence type="ECO:0000259" key="3">
    <source>
        <dbReference type="PROSITE" id="PS50977"/>
    </source>
</evidence>
<gene>
    <name evidence="4" type="ORF">SIN8267_00180</name>
</gene>
<dbReference type="Proteomes" id="UP000838100">
    <property type="component" value="Unassembled WGS sequence"/>
</dbReference>
<evidence type="ECO:0000256" key="1">
    <source>
        <dbReference type="ARBA" id="ARBA00023125"/>
    </source>
</evidence>